<name>A0A5M6CAI6_9BACT</name>
<reference evidence="1 2" key="1">
    <citation type="submission" date="2019-09" db="EMBL/GenBank/DDBJ databases">
        <title>Genome sequence and assembly of Taibaiella sp.</title>
        <authorList>
            <person name="Chhetri G."/>
        </authorList>
    </citation>
    <scope>NUCLEOTIDE SEQUENCE [LARGE SCALE GENOMIC DNA]</scope>
    <source>
        <strain evidence="1 2">KVB11</strain>
    </source>
</reference>
<organism evidence="1 2">
    <name type="scientific">Taibaiella lutea</name>
    <dbReference type="NCBI Taxonomy" id="2608001"/>
    <lineage>
        <taxon>Bacteria</taxon>
        <taxon>Pseudomonadati</taxon>
        <taxon>Bacteroidota</taxon>
        <taxon>Chitinophagia</taxon>
        <taxon>Chitinophagales</taxon>
        <taxon>Chitinophagaceae</taxon>
        <taxon>Taibaiella</taxon>
    </lineage>
</organism>
<evidence type="ECO:0000313" key="1">
    <source>
        <dbReference type="EMBL" id="KAA5532186.1"/>
    </source>
</evidence>
<protein>
    <submittedName>
        <fullName evidence="1">Uncharacterized protein</fullName>
    </submittedName>
</protein>
<dbReference type="EMBL" id="VWSH01000004">
    <property type="protein sequence ID" value="KAA5532186.1"/>
    <property type="molecule type" value="Genomic_DNA"/>
</dbReference>
<dbReference type="AlphaFoldDB" id="A0A5M6CAI6"/>
<dbReference type="RefSeq" id="WP_150033688.1">
    <property type="nucleotide sequence ID" value="NZ_VWSH01000004.1"/>
</dbReference>
<evidence type="ECO:0000313" key="2">
    <source>
        <dbReference type="Proteomes" id="UP000323632"/>
    </source>
</evidence>
<dbReference type="Proteomes" id="UP000323632">
    <property type="component" value="Unassembled WGS sequence"/>
</dbReference>
<sequence>MNSNNNIDNKEDYFRKKLARWLGISYDELEEYAEEVECNNGDTNRTRYGYYLQFSDATPSEITDKIERLDDNYTIYFNLEELDVPY</sequence>
<gene>
    <name evidence="1" type="ORF">F0919_15405</name>
</gene>
<comment type="caution">
    <text evidence="1">The sequence shown here is derived from an EMBL/GenBank/DDBJ whole genome shotgun (WGS) entry which is preliminary data.</text>
</comment>
<keyword evidence="2" id="KW-1185">Reference proteome</keyword>
<proteinExistence type="predicted"/>
<accession>A0A5M6CAI6</accession>